<proteinExistence type="predicted"/>
<dbReference type="STRING" id="44742.AXF13_06690"/>
<gene>
    <name evidence="1" type="ORF">AXF13_06690</name>
</gene>
<dbReference type="RefSeq" id="WP_062252137.1">
    <property type="nucleotide sequence ID" value="NZ_CP014229.1"/>
</dbReference>
<dbReference type="Gene3D" id="3.90.1690.10">
    <property type="entry name" value="phage-related protein like domain"/>
    <property type="match status" value="1"/>
</dbReference>
<sequence length="312" mass="33857">MAGTTPFVTQPELTAIAIAHMQQPSDFIADLVLPRVKAVGKREFKYQVYGLESYARPDTRVGRKGRPNEVSWASREETAAVEDYGLEDPIPQDDVDQGAKDGRNVTGESTEYIMGLLRLDRECRVAALAQNTANYAAANTKKLAADSGVDNDETDAEGLIFDMLETPLVRPNIGIMSRLVWSKLSRNAKLVKAIKGSLGSTKVTPEEFTAHFELQSLLIGPARVSRAPKGKEPTLERVWGPHMAFHYRDLAATEQRGVTWGVTVPYGTQIAGATPDGNIGLRGGVRVRAGESLKELVLAKDAGCLIQNVIAA</sequence>
<dbReference type="EMBL" id="CP014229">
    <property type="protein sequence ID" value="AMD89823.1"/>
    <property type="molecule type" value="Genomic_DNA"/>
</dbReference>
<organism evidence="1 2">
    <name type="scientific">Desulfovibrio fairfieldensis</name>
    <dbReference type="NCBI Taxonomy" id="44742"/>
    <lineage>
        <taxon>Bacteria</taxon>
        <taxon>Pseudomonadati</taxon>
        <taxon>Thermodesulfobacteriota</taxon>
        <taxon>Desulfovibrionia</taxon>
        <taxon>Desulfovibrionales</taxon>
        <taxon>Desulfovibrionaceae</taxon>
        <taxon>Desulfovibrio</taxon>
    </lineage>
</organism>
<keyword evidence="2" id="KW-1185">Reference proteome</keyword>
<dbReference type="KEGG" id="dfi:AXF13_06690"/>
<dbReference type="AlphaFoldDB" id="A0A109W9F4"/>
<dbReference type="Proteomes" id="UP000069241">
    <property type="component" value="Chromosome"/>
</dbReference>
<dbReference type="InterPro" id="IPR053738">
    <property type="entry name" value="Lambda_capsid_assembly"/>
</dbReference>
<protein>
    <recommendedName>
        <fullName evidence="3">Capsid protein</fullName>
    </recommendedName>
</protein>
<accession>A0A109W9F4</accession>
<evidence type="ECO:0008006" key="3">
    <source>
        <dbReference type="Google" id="ProtNLM"/>
    </source>
</evidence>
<evidence type="ECO:0000313" key="2">
    <source>
        <dbReference type="Proteomes" id="UP000069241"/>
    </source>
</evidence>
<reference evidence="2" key="1">
    <citation type="submission" date="2016-02" db="EMBL/GenBank/DDBJ databases">
        <authorList>
            <person name="Holder M.E."/>
            <person name="Ajami N.J."/>
            <person name="Petrosino J.F."/>
        </authorList>
    </citation>
    <scope>NUCLEOTIDE SEQUENCE [LARGE SCALE GENOMIC DNA]</scope>
    <source>
        <strain evidence="2">CCUG 45958</strain>
    </source>
</reference>
<evidence type="ECO:0000313" key="1">
    <source>
        <dbReference type="EMBL" id="AMD89823.1"/>
    </source>
</evidence>
<name>A0A109W9F4_9BACT</name>